<sequence>MKTSRSTLGVAMLAFSMALSACGGGGSAGNGNASGNSAIDWPATPNSPAAPSWPANSGSGSSTSNSTPGGTIPANPTNAPANGPATITPVSGSNTAAITVDGKTMINQPYVTITLCASNAQGSSQCATVDRMILDTGSSGVRVVASALSSAFAAQMPAQTGATDDPGGNAPIAQCATFGSGFTWGSVKRAAVTIGGETSSVIPVQLIGDAKFAVPTDCSARGGKDLSTVSALGGNGIVGISNLVYDHAASANTIYPAGFYYCSSATSCTNTRVAVSKQPMNPVAAFPSDNNGTIIRLPGLSSAGAGSATGQVIFGIGTQQNNTMPSGVNILPLNQYGYFTSVYKGRLLTVSAVDSGTNMFVFPDSAIPISNGFYVPAAPLALAAIFQAASGAGTPINVPFEIANANNLYASGNAAFNNFGMNASGMVLWGLPFFYGRTVYTVLENAKVGAQAGPFVAF</sequence>
<dbReference type="AlphaFoldDB" id="A0A1N6LG72"/>
<accession>A0A1N6LG72</accession>
<keyword evidence="4" id="KW-1185">Reference proteome</keyword>
<evidence type="ECO:0000313" key="3">
    <source>
        <dbReference type="EMBL" id="SIO67820.1"/>
    </source>
</evidence>
<dbReference type="RefSeq" id="WP_074302116.1">
    <property type="nucleotide sequence ID" value="NZ_FSRU01000003.1"/>
</dbReference>
<feature type="chain" id="PRO_5012636378" description="DUF3443 domain-containing protein" evidence="2">
    <location>
        <begin position="22"/>
        <end position="458"/>
    </location>
</feature>
<evidence type="ECO:0008006" key="5">
    <source>
        <dbReference type="Google" id="ProtNLM"/>
    </source>
</evidence>
<evidence type="ECO:0000313" key="4">
    <source>
        <dbReference type="Proteomes" id="UP000185151"/>
    </source>
</evidence>
<proteinExistence type="predicted"/>
<dbReference type="Pfam" id="PF11925">
    <property type="entry name" value="DUF3443"/>
    <property type="match status" value="1"/>
</dbReference>
<organism evidence="3 4">
    <name type="scientific">Paraburkholderia phenazinium</name>
    <dbReference type="NCBI Taxonomy" id="60549"/>
    <lineage>
        <taxon>Bacteria</taxon>
        <taxon>Pseudomonadati</taxon>
        <taxon>Pseudomonadota</taxon>
        <taxon>Betaproteobacteria</taxon>
        <taxon>Burkholderiales</taxon>
        <taxon>Burkholderiaceae</taxon>
        <taxon>Paraburkholderia</taxon>
    </lineage>
</organism>
<feature type="signal peptide" evidence="2">
    <location>
        <begin position="1"/>
        <end position="21"/>
    </location>
</feature>
<gene>
    <name evidence="3" type="ORF">SAMN05444165_7150</name>
</gene>
<evidence type="ECO:0000256" key="2">
    <source>
        <dbReference type="SAM" id="SignalP"/>
    </source>
</evidence>
<reference evidence="3 4" key="1">
    <citation type="submission" date="2016-11" db="EMBL/GenBank/DDBJ databases">
        <authorList>
            <person name="Jaros S."/>
            <person name="Januszkiewicz K."/>
            <person name="Wedrychowicz H."/>
        </authorList>
    </citation>
    <scope>NUCLEOTIDE SEQUENCE [LARGE SCALE GENOMIC DNA]</scope>
    <source>
        <strain evidence="3 4">GAS95</strain>
    </source>
</reference>
<protein>
    <recommendedName>
        <fullName evidence="5">DUF3443 domain-containing protein</fullName>
    </recommendedName>
</protein>
<keyword evidence="2" id="KW-0732">Signal</keyword>
<feature type="region of interest" description="Disordered" evidence="1">
    <location>
        <begin position="36"/>
        <end position="88"/>
    </location>
</feature>
<dbReference type="InterPro" id="IPR021847">
    <property type="entry name" value="DUF3443"/>
</dbReference>
<name>A0A1N6LG72_9BURK</name>
<dbReference type="Proteomes" id="UP000185151">
    <property type="component" value="Unassembled WGS sequence"/>
</dbReference>
<dbReference type="PROSITE" id="PS51257">
    <property type="entry name" value="PROKAR_LIPOPROTEIN"/>
    <property type="match status" value="1"/>
</dbReference>
<dbReference type="OrthoDB" id="5289858at2"/>
<dbReference type="EMBL" id="FSRU01000003">
    <property type="protein sequence ID" value="SIO67820.1"/>
    <property type="molecule type" value="Genomic_DNA"/>
</dbReference>
<evidence type="ECO:0000256" key="1">
    <source>
        <dbReference type="SAM" id="MobiDB-lite"/>
    </source>
</evidence>